<dbReference type="RefSeq" id="WP_186931625.1">
    <property type="nucleotide sequence ID" value="NZ_JACOOJ010000068.1"/>
</dbReference>
<evidence type="ECO:0000259" key="3">
    <source>
        <dbReference type="Pfam" id="PF12849"/>
    </source>
</evidence>
<dbReference type="SUPFAM" id="SSF53850">
    <property type="entry name" value="Periplasmic binding protein-like II"/>
    <property type="match status" value="1"/>
</dbReference>
<protein>
    <submittedName>
        <fullName evidence="4">Substrate-binding domain-containing protein</fullName>
    </submittedName>
</protein>
<feature type="domain" description="PBP" evidence="3">
    <location>
        <begin position="28"/>
        <end position="286"/>
    </location>
</feature>
<evidence type="ECO:0000313" key="5">
    <source>
        <dbReference type="Proteomes" id="UP000651475"/>
    </source>
</evidence>
<dbReference type="PANTHER" id="PTHR30570">
    <property type="entry name" value="PERIPLASMIC PHOSPHATE BINDING COMPONENT OF PHOSPHATE ABC TRANSPORTER"/>
    <property type="match status" value="1"/>
</dbReference>
<dbReference type="Proteomes" id="UP000651475">
    <property type="component" value="Unassembled WGS sequence"/>
</dbReference>
<name>A0ABR7DW76_9BACT</name>
<dbReference type="EMBL" id="JACOOJ010000068">
    <property type="protein sequence ID" value="MBC5635073.1"/>
    <property type="molecule type" value="Genomic_DNA"/>
</dbReference>
<gene>
    <name evidence="4" type="ORF">H8S65_20260</name>
</gene>
<dbReference type="Pfam" id="PF12849">
    <property type="entry name" value="PBP_like_2"/>
    <property type="match status" value="1"/>
</dbReference>
<comment type="caution">
    <text evidence="4">The sequence shown here is derived from an EMBL/GenBank/DDBJ whole genome shotgun (WGS) entry which is preliminary data.</text>
</comment>
<accession>A0ABR7DW76</accession>
<organism evidence="4 5">
    <name type="scientific">Parabacteroides hominis</name>
    <dbReference type="NCBI Taxonomy" id="2763057"/>
    <lineage>
        <taxon>Bacteria</taxon>
        <taxon>Pseudomonadati</taxon>
        <taxon>Bacteroidota</taxon>
        <taxon>Bacteroidia</taxon>
        <taxon>Bacteroidales</taxon>
        <taxon>Tannerellaceae</taxon>
        <taxon>Parabacteroides</taxon>
    </lineage>
</organism>
<dbReference type="InterPro" id="IPR050811">
    <property type="entry name" value="Phosphate_ABC_transporter"/>
</dbReference>
<dbReference type="Gene3D" id="3.40.190.10">
    <property type="entry name" value="Periplasmic binding protein-like II"/>
    <property type="match status" value="2"/>
</dbReference>
<feature type="signal peptide" evidence="2">
    <location>
        <begin position="1"/>
        <end position="22"/>
    </location>
</feature>
<dbReference type="InterPro" id="IPR024370">
    <property type="entry name" value="PBP_domain"/>
</dbReference>
<sequence length="310" mass="33971">MKRTLIISLLAVAFLAACNSKKQTEPDDTPTSGVIAIAADESLAPIMQEEIAVFESIYKEAGIVPRYSGETETINRLLHDSTWLAVTTRTLTQEETAYMNQKKLFPKAVRVATDAIALIINRQNRDSLIGMPALKDILTGKIRSWDELSARNPAMPVEVVFDNPNSSTVRYAIDSICGGEKLSGHLQAEQSNRAVLDYVSKTPGALGIIGVNWVSNPVDSTSMSFIDNIRVMAVSRYREATSANSFKPYQAYIALGDYPMTRPVYLILSEPRMGLASGFTSFVAGDRGQRIILKSGLLPATQPLRIVNIK</sequence>
<proteinExistence type="predicted"/>
<reference evidence="4 5" key="1">
    <citation type="submission" date="2020-08" db="EMBL/GenBank/DDBJ databases">
        <title>Genome public.</title>
        <authorList>
            <person name="Liu C."/>
            <person name="Sun Q."/>
        </authorList>
    </citation>
    <scope>NUCLEOTIDE SEQUENCE [LARGE SCALE GENOMIC DNA]</scope>
    <source>
        <strain evidence="4 5">NSJ-79</strain>
    </source>
</reference>
<keyword evidence="5" id="KW-1185">Reference proteome</keyword>
<evidence type="ECO:0000256" key="2">
    <source>
        <dbReference type="SAM" id="SignalP"/>
    </source>
</evidence>
<feature type="chain" id="PRO_5045641890" evidence="2">
    <location>
        <begin position="23"/>
        <end position="310"/>
    </location>
</feature>
<evidence type="ECO:0000313" key="4">
    <source>
        <dbReference type="EMBL" id="MBC5635073.1"/>
    </source>
</evidence>
<dbReference type="PROSITE" id="PS51257">
    <property type="entry name" value="PROKAR_LIPOPROTEIN"/>
    <property type="match status" value="1"/>
</dbReference>
<dbReference type="PANTHER" id="PTHR30570:SF1">
    <property type="entry name" value="PHOSPHATE-BINDING PROTEIN PSTS"/>
    <property type="match status" value="1"/>
</dbReference>
<keyword evidence="1 2" id="KW-0732">Signal</keyword>
<evidence type="ECO:0000256" key="1">
    <source>
        <dbReference type="ARBA" id="ARBA00022729"/>
    </source>
</evidence>